<keyword evidence="2 7" id="KW-0699">rRNA-binding</keyword>
<dbReference type="InterPro" id="IPR036935">
    <property type="entry name" value="Ribosomal_bL9_N_sf"/>
</dbReference>
<evidence type="ECO:0000259" key="9">
    <source>
        <dbReference type="Pfam" id="PF03948"/>
    </source>
</evidence>
<dbReference type="InterPro" id="IPR020070">
    <property type="entry name" value="Ribosomal_bL9_N"/>
</dbReference>
<comment type="similarity">
    <text evidence="1 7">Belongs to the bacterial ribosomal protein bL9 family.</text>
</comment>
<protein>
    <recommendedName>
        <fullName evidence="6 7">Large ribosomal subunit protein bL9</fullName>
    </recommendedName>
</protein>
<gene>
    <name evidence="7" type="primary">rplI</name>
    <name evidence="10" type="ORF">IAC23_10530</name>
</gene>
<dbReference type="GO" id="GO:0003735">
    <property type="term" value="F:structural constituent of ribosome"/>
    <property type="evidence" value="ECO:0007669"/>
    <property type="project" value="InterPro"/>
</dbReference>
<dbReference type="Pfam" id="PF03948">
    <property type="entry name" value="Ribosomal_L9_C"/>
    <property type="match status" value="1"/>
</dbReference>
<feature type="domain" description="Ribosomal protein L9" evidence="8">
    <location>
        <begin position="1"/>
        <end position="45"/>
    </location>
</feature>
<keyword evidence="4 7" id="KW-0689">Ribosomal protein</keyword>
<sequence>MEIILKKDVAKLGNADDIVTVKSGYAINYLIPQGYAVLATESAKKMHAENLRQRAHKEAKLRADAEALAAKLAETLVKVSAKVSENGKIYGSVTTAQIAEALVAAGVNVDKKDITIISESVKELGTYEASVKCYKDIKGTFKFEVIAE</sequence>
<dbReference type="GO" id="GO:0006412">
    <property type="term" value="P:translation"/>
    <property type="evidence" value="ECO:0007669"/>
    <property type="project" value="UniProtKB-UniRule"/>
</dbReference>
<dbReference type="Proteomes" id="UP000823619">
    <property type="component" value="Unassembled WGS sequence"/>
</dbReference>
<feature type="domain" description="Large ribosomal subunit protein bL9 C-terminal" evidence="9">
    <location>
        <begin position="63"/>
        <end position="146"/>
    </location>
</feature>
<evidence type="ECO:0000256" key="5">
    <source>
        <dbReference type="ARBA" id="ARBA00023274"/>
    </source>
</evidence>
<proteinExistence type="inferred from homology"/>
<evidence type="ECO:0000256" key="2">
    <source>
        <dbReference type="ARBA" id="ARBA00022730"/>
    </source>
</evidence>
<evidence type="ECO:0000313" key="11">
    <source>
        <dbReference type="Proteomes" id="UP000823619"/>
    </source>
</evidence>
<dbReference type="InterPro" id="IPR000244">
    <property type="entry name" value="Ribosomal_bL9"/>
</dbReference>
<dbReference type="InterPro" id="IPR020594">
    <property type="entry name" value="Ribosomal_bL9_bac/chp"/>
</dbReference>
<organism evidence="10 11">
    <name type="scientific">Candidatus Cryptobacteroides merdavium</name>
    <dbReference type="NCBI Taxonomy" id="2840769"/>
    <lineage>
        <taxon>Bacteria</taxon>
        <taxon>Pseudomonadati</taxon>
        <taxon>Bacteroidota</taxon>
        <taxon>Bacteroidia</taxon>
        <taxon>Bacteroidales</taxon>
        <taxon>Candidatus Cryptobacteroides</taxon>
    </lineage>
</organism>
<keyword evidence="5 7" id="KW-0687">Ribonucleoprotein</keyword>
<reference evidence="10" key="2">
    <citation type="journal article" date="2021" name="PeerJ">
        <title>Extensive microbial diversity within the chicken gut microbiome revealed by metagenomics and culture.</title>
        <authorList>
            <person name="Gilroy R."/>
            <person name="Ravi A."/>
            <person name="Getino M."/>
            <person name="Pursley I."/>
            <person name="Horton D.L."/>
            <person name="Alikhan N.F."/>
            <person name="Baker D."/>
            <person name="Gharbi K."/>
            <person name="Hall N."/>
            <person name="Watson M."/>
            <person name="Adriaenssens E.M."/>
            <person name="Foster-Nyarko E."/>
            <person name="Jarju S."/>
            <person name="Secka A."/>
            <person name="Antonio M."/>
            <person name="Oren A."/>
            <person name="Chaudhuri R.R."/>
            <person name="La Ragione R."/>
            <person name="Hildebrand F."/>
            <person name="Pallen M.J."/>
        </authorList>
    </citation>
    <scope>NUCLEOTIDE SEQUENCE</scope>
    <source>
        <strain evidence="10">D5-748</strain>
    </source>
</reference>
<evidence type="ECO:0000256" key="6">
    <source>
        <dbReference type="ARBA" id="ARBA00035292"/>
    </source>
</evidence>
<dbReference type="Gene3D" id="3.10.430.100">
    <property type="entry name" value="Ribosomal protein L9, C-terminal domain"/>
    <property type="match status" value="1"/>
</dbReference>
<comment type="function">
    <text evidence="7">Binds to the 23S rRNA.</text>
</comment>
<dbReference type="InterPro" id="IPR009027">
    <property type="entry name" value="Ribosomal_bL9/RNase_H1_N"/>
</dbReference>
<dbReference type="Pfam" id="PF01281">
    <property type="entry name" value="Ribosomal_L9_N"/>
    <property type="match status" value="1"/>
</dbReference>
<comment type="caution">
    <text evidence="10">The sequence shown here is derived from an EMBL/GenBank/DDBJ whole genome shotgun (WGS) entry which is preliminary data.</text>
</comment>
<reference evidence="10" key="1">
    <citation type="submission" date="2020-10" db="EMBL/GenBank/DDBJ databases">
        <authorList>
            <person name="Gilroy R."/>
        </authorList>
    </citation>
    <scope>NUCLEOTIDE SEQUENCE</scope>
    <source>
        <strain evidence="10">D5-748</strain>
    </source>
</reference>
<dbReference type="GO" id="GO:0005840">
    <property type="term" value="C:ribosome"/>
    <property type="evidence" value="ECO:0007669"/>
    <property type="project" value="UniProtKB-KW"/>
</dbReference>
<dbReference type="AlphaFoldDB" id="A0A9D9EFQ7"/>
<dbReference type="GO" id="GO:0019843">
    <property type="term" value="F:rRNA binding"/>
    <property type="evidence" value="ECO:0007669"/>
    <property type="project" value="UniProtKB-UniRule"/>
</dbReference>
<dbReference type="InterPro" id="IPR020069">
    <property type="entry name" value="Ribosomal_bL9_C"/>
</dbReference>
<evidence type="ECO:0000313" key="10">
    <source>
        <dbReference type="EMBL" id="MBO8446108.1"/>
    </source>
</evidence>
<dbReference type="HAMAP" id="MF_00503">
    <property type="entry name" value="Ribosomal_bL9"/>
    <property type="match status" value="1"/>
</dbReference>
<dbReference type="PANTHER" id="PTHR21368">
    <property type="entry name" value="50S RIBOSOMAL PROTEIN L9"/>
    <property type="match status" value="1"/>
</dbReference>
<keyword evidence="3 7" id="KW-0694">RNA-binding</keyword>
<dbReference type="EMBL" id="JADIMO010000139">
    <property type="protein sequence ID" value="MBO8446108.1"/>
    <property type="molecule type" value="Genomic_DNA"/>
</dbReference>
<name>A0A9D9EFQ7_9BACT</name>
<evidence type="ECO:0000256" key="4">
    <source>
        <dbReference type="ARBA" id="ARBA00022980"/>
    </source>
</evidence>
<dbReference type="Gene3D" id="3.40.5.10">
    <property type="entry name" value="Ribosomal protein L9, N-terminal domain"/>
    <property type="match status" value="1"/>
</dbReference>
<evidence type="ECO:0000256" key="7">
    <source>
        <dbReference type="HAMAP-Rule" id="MF_00503"/>
    </source>
</evidence>
<dbReference type="SUPFAM" id="SSF55653">
    <property type="entry name" value="Ribosomal protein L9 C-domain"/>
    <property type="match status" value="1"/>
</dbReference>
<dbReference type="SUPFAM" id="SSF55658">
    <property type="entry name" value="L9 N-domain-like"/>
    <property type="match status" value="1"/>
</dbReference>
<evidence type="ECO:0000259" key="8">
    <source>
        <dbReference type="Pfam" id="PF01281"/>
    </source>
</evidence>
<dbReference type="NCBIfam" id="TIGR00158">
    <property type="entry name" value="L9"/>
    <property type="match status" value="1"/>
</dbReference>
<evidence type="ECO:0000256" key="1">
    <source>
        <dbReference type="ARBA" id="ARBA00010605"/>
    </source>
</evidence>
<evidence type="ECO:0000256" key="3">
    <source>
        <dbReference type="ARBA" id="ARBA00022884"/>
    </source>
</evidence>
<dbReference type="InterPro" id="IPR036791">
    <property type="entry name" value="Ribosomal_bL9_C_sf"/>
</dbReference>
<dbReference type="GO" id="GO:1990904">
    <property type="term" value="C:ribonucleoprotein complex"/>
    <property type="evidence" value="ECO:0007669"/>
    <property type="project" value="UniProtKB-KW"/>
</dbReference>
<accession>A0A9D9EFQ7</accession>